<dbReference type="SUPFAM" id="SSF57850">
    <property type="entry name" value="RING/U-box"/>
    <property type="match status" value="1"/>
</dbReference>
<dbReference type="PROSITE" id="PS50089">
    <property type="entry name" value="ZF_RING_2"/>
    <property type="match status" value="1"/>
</dbReference>
<dbReference type="Gene3D" id="3.30.40.10">
    <property type="entry name" value="Zinc/RING finger domain, C3HC4 (zinc finger)"/>
    <property type="match status" value="1"/>
</dbReference>
<evidence type="ECO:0000256" key="4">
    <source>
        <dbReference type="PROSITE-ProRule" id="PRU00175"/>
    </source>
</evidence>
<evidence type="ECO:0000256" key="2">
    <source>
        <dbReference type="ARBA" id="ARBA00022771"/>
    </source>
</evidence>
<proteinExistence type="predicted"/>
<evidence type="ECO:0000256" key="3">
    <source>
        <dbReference type="ARBA" id="ARBA00022833"/>
    </source>
</evidence>
<accession>A0A6A4HGW3</accession>
<organism evidence="7 8">
    <name type="scientific">Gymnopus androsaceus JB14</name>
    <dbReference type="NCBI Taxonomy" id="1447944"/>
    <lineage>
        <taxon>Eukaryota</taxon>
        <taxon>Fungi</taxon>
        <taxon>Dikarya</taxon>
        <taxon>Basidiomycota</taxon>
        <taxon>Agaricomycotina</taxon>
        <taxon>Agaricomycetes</taxon>
        <taxon>Agaricomycetidae</taxon>
        <taxon>Agaricales</taxon>
        <taxon>Marasmiineae</taxon>
        <taxon>Omphalotaceae</taxon>
        <taxon>Gymnopus</taxon>
    </lineage>
</organism>
<gene>
    <name evidence="7" type="ORF">BT96DRAFT_996068</name>
</gene>
<dbReference type="InterPro" id="IPR013083">
    <property type="entry name" value="Znf_RING/FYVE/PHD"/>
</dbReference>
<keyword evidence="1" id="KW-0479">Metal-binding</keyword>
<dbReference type="InterPro" id="IPR017907">
    <property type="entry name" value="Znf_RING_CS"/>
</dbReference>
<feature type="compositionally biased region" description="Low complexity" evidence="5">
    <location>
        <begin position="1"/>
        <end position="21"/>
    </location>
</feature>
<keyword evidence="2 4" id="KW-0863">Zinc-finger</keyword>
<dbReference type="AlphaFoldDB" id="A0A6A4HGW3"/>
<evidence type="ECO:0000259" key="6">
    <source>
        <dbReference type="PROSITE" id="PS50089"/>
    </source>
</evidence>
<dbReference type="SMART" id="SM00184">
    <property type="entry name" value="RING"/>
    <property type="match status" value="1"/>
</dbReference>
<keyword evidence="8" id="KW-1185">Reference proteome</keyword>
<dbReference type="Proteomes" id="UP000799118">
    <property type="component" value="Unassembled WGS sequence"/>
</dbReference>
<evidence type="ECO:0000313" key="7">
    <source>
        <dbReference type="EMBL" id="KAE9397103.1"/>
    </source>
</evidence>
<evidence type="ECO:0000313" key="8">
    <source>
        <dbReference type="Proteomes" id="UP000799118"/>
    </source>
</evidence>
<evidence type="ECO:0000256" key="5">
    <source>
        <dbReference type="SAM" id="MobiDB-lite"/>
    </source>
</evidence>
<dbReference type="EMBL" id="ML769502">
    <property type="protein sequence ID" value="KAE9397103.1"/>
    <property type="molecule type" value="Genomic_DNA"/>
</dbReference>
<dbReference type="InterPro" id="IPR018957">
    <property type="entry name" value="Znf_C3HC4_RING-type"/>
</dbReference>
<dbReference type="InterPro" id="IPR001841">
    <property type="entry name" value="Znf_RING"/>
</dbReference>
<dbReference type="GO" id="GO:0008270">
    <property type="term" value="F:zinc ion binding"/>
    <property type="evidence" value="ECO:0007669"/>
    <property type="project" value="UniProtKB-KW"/>
</dbReference>
<dbReference type="Pfam" id="PF00097">
    <property type="entry name" value="zf-C3HC4"/>
    <property type="match status" value="1"/>
</dbReference>
<dbReference type="OrthoDB" id="3046470at2759"/>
<sequence length="185" mass="20074">MPSSSTPRKTAASRAAAAPYPVTHRSSNTEDEIKTTRTRRSKIKTQAAGGTHRSSYLQSKASPATLSIPTWEEFEAVEQQAEIAQKQLAGLVTTQRECFTCPVCQDLAFQPQITQCGHLYCAICIASIRLLAVEGNDLTECGVCCGFLYMEPAPCSPLQTLVESMANSEGLTIPDNVSCVWPDRT</sequence>
<name>A0A6A4HGW3_9AGAR</name>
<protein>
    <recommendedName>
        <fullName evidence="6">RING-type domain-containing protein</fullName>
    </recommendedName>
</protein>
<evidence type="ECO:0000256" key="1">
    <source>
        <dbReference type="ARBA" id="ARBA00022723"/>
    </source>
</evidence>
<feature type="region of interest" description="Disordered" evidence="5">
    <location>
        <begin position="1"/>
        <end position="51"/>
    </location>
</feature>
<keyword evidence="3" id="KW-0862">Zinc</keyword>
<dbReference type="PROSITE" id="PS00518">
    <property type="entry name" value="ZF_RING_1"/>
    <property type="match status" value="1"/>
</dbReference>
<feature type="domain" description="RING-type" evidence="6">
    <location>
        <begin position="101"/>
        <end position="144"/>
    </location>
</feature>
<reference evidence="7" key="1">
    <citation type="journal article" date="2019" name="Environ. Microbiol.">
        <title>Fungal ecological strategies reflected in gene transcription - a case study of two litter decomposers.</title>
        <authorList>
            <person name="Barbi F."/>
            <person name="Kohler A."/>
            <person name="Barry K."/>
            <person name="Baskaran P."/>
            <person name="Daum C."/>
            <person name="Fauchery L."/>
            <person name="Ihrmark K."/>
            <person name="Kuo A."/>
            <person name="LaButti K."/>
            <person name="Lipzen A."/>
            <person name="Morin E."/>
            <person name="Grigoriev I.V."/>
            <person name="Henrissat B."/>
            <person name="Lindahl B."/>
            <person name="Martin F."/>
        </authorList>
    </citation>
    <scope>NUCLEOTIDE SEQUENCE</scope>
    <source>
        <strain evidence="7">JB14</strain>
    </source>
</reference>